<sequence length="94" mass="10328">MYLQYASLFTDIDECAAKTSDCKQKCDNTPGGYQCGCWAGARLYTSSQVVMLGTTVLVPNVSCYSKSYILKPECIKVHNIVTLLASSFDGLIER</sequence>
<dbReference type="Gene3D" id="2.10.25.10">
    <property type="entry name" value="Laminin"/>
    <property type="match status" value="1"/>
</dbReference>
<dbReference type="AlphaFoldDB" id="A0A9D4EVD4"/>
<dbReference type="InterPro" id="IPR001881">
    <property type="entry name" value="EGF-like_Ca-bd_dom"/>
</dbReference>
<feature type="domain" description="EGF-like calcium-binding" evidence="3">
    <location>
        <begin position="11"/>
        <end position="48"/>
    </location>
</feature>
<organism evidence="4 5">
    <name type="scientific">Dreissena polymorpha</name>
    <name type="common">Zebra mussel</name>
    <name type="synonym">Mytilus polymorpha</name>
    <dbReference type="NCBI Taxonomy" id="45954"/>
    <lineage>
        <taxon>Eukaryota</taxon>
        <taxon>Metazoa</taxon>
        <taxon>Spiralia</taxon>
        <taxon>Lophotrochozoa</taxon>
        <taxon>Mollusca</taxon>
        <taxon>Bivalvia</taxon>
        <taxon>Autobranchia</taxon>
        <taxon>Heteroconchia</taxon>
        <taxon>Euheterodonta</taxon>
        <taxon>Imparidentia</taxon>
        <taxon>Neoheterodontei</taxon>
        <taxon>Myida</taxon>
        <taxon>Dreissenoidea</taxon>
        <taxon>Dreissenidae</taxon>
        <taxon>Dreissena</taxon>
    </lineage>
</organism>
<evidence type="ECO:0000313" key="4">
    <source>
        <dbReference type="EMBL" id="KAH3786419.1"/>
    </source>
</evidence>
<keyword evidence="2" id="KW-1015">Disulfide bond</keyword>
<dbReference type="CDD" id="cd00054">
    <property type="entry name" value="EGF_CA"/>
    <property type="match status" value="1"/>
</dbReference>
<dbReference type="InterPro" id="IPR049883">
    <property type="entry name" value="NOTCH1_EGF-like"/>
</dbReference>
<dbReference type="SUPFAM" id="SSF57196">
    <property type="entry name" value="EGF/Laminin"/>
    <property type="match status" value="1"/>
</dbReference>
<dbReference type="InterPro" id="IPR018097">
    <property type="entry name" value="EGF_Ca-bd_CS"/>
</dbReference>
<evidence type="ECO:0000256" key="1">
    <source>
        <dbReference type="ARBA" id="ARBA00022536"/>
    </source>
</evidence>
<keyword evidence="5" id="KW-1185">Reference proteome</keyword>
<dbReference type="EMBL" id="JAIWYP010000008">
    <property type="protein sequence ID" value="KAH3786419.1"/>
    <property type="molecule type" value="Genomic_DNA"/>
</dbReference>
<reference evidence="4" key="2">
    <citation type="submission" date="2020-11" db="EMBL/GenBank/DDBJ databases">
        <authorList>
            <person name="McCartney M.A."/>
            <person name="Auch B."/>
            <person name="Kono T."/>
            <person name="Mallez S."/>
            <person name="Becker A."/>
            <person name="Gohl D.M."/>
            <person name="Silverstein K.A.T."/>
            <person name="Koren S."/>
            <person name="Bechman K.B."/>
            <person name="Herman A."/>
            <person name="Abrahante J.E."/>
            <person name="Garbe J."/>
        </authorList>
    </citation>
    <scope>NUCLEOTIDE SEQUENCE</scope>
    <source>
        <strain evidence="4">Duluth1</strain>
        <tissue evidence="4">Whole animal</tissue>
    </source>
</reference>
<protein>
    <recommendedName>
        <fullName evidence="3">EGF-like calcium-binding domain-containing protein</fullName>
    </recommendedName>
</protein>
<proteinExistence type="predicted"/>
<name>A0A9D4EVD4_DREPO</name>
<reference evidence="4" key="1">
    <citation type="journal article" date="2019" name="bioRxiv">
        <title>The Genome of the Zebra Mussel, Dreissena polymorpha: A Resource for Invasive Species Research.</title>
        <authorList>
            <person name="McCartney M.A."/>
            <person name="Auch B."/>
            <person name="Kono T."/>
            <person name="Mallez S."/>
            <person name="Zhang Y."/>
            <person name="Obille A."/>
            <person name="Becker A."/>
            <person name="Abrahante J.E."/>
            <person name="Garbe J."/>
            <person name="Badalamenti J.P."/>
            <person name="Herman A."/>
            <person name="Mangelson H."/>
            <person name="Liachko I."/>
            <person name="Sullivan S."/>
            <person name="Sone E.D."/>
            <person name="Koren S."/>
            <person name="Silverstein K.A.T."/>
            <person name="Beckman K.B."/>
            <person name="Gohl D.M."/>
        </authorList>
    </citation>
    <scope>NUCLEOTIDE SEQUENCE</scope>
    <source>
        <strain evidence="4">Duluth1</strain>
        <tissue evidence="4">Whole animal</tissue>
    </source>
</reference>
<dbReference type="Proteomes" id="UP000828390">
    <property type="component" value="Unassembled WGS sequence"/>
</dbReference>
<evidence type="ECO:0000256" key="2">
    <source>
        <dbReference type="ARBA" id="ARBA00023157"/>
    </source>
</evidence>
<evidence type="ECO:0000313" key="5">
    <source>
        <dbReference type="Proteomes" id="UP000828390"/>
    </source>
</evidence>
<dbReference type="GO" id="GO:0005509">
    <property type="term" value="F:calcium ion binding"/>
    <property type="evidence" value="ECO:0007669"/>
    <property type="project" value="InterPro"/>
</dbReference>
<evidence type="ECO:0000259" key="3">
    <source>
        <dbReference type="SMART" id="SM00179"/>
    </source>
</evidence>
<dbReference type="Pfam" id="PF07645">
    <property type="entry name" value="EGF_CA"/>
    <property type="match status" value="1"/>
</dbReference>
<keyword evidence="1" id="KW-0245">EGF-like domain</keyword>
<dbReference type="PROSITE" id="PS01187">
    <property type="entry name" value="EGF_CA"/>
    <property type="match status" value="1"/>
</dbReference>
<comment type="caution">
    <text evidence="4">The sequence shown here is derived from an EMBL/GenBank/DDBJ whole genome shotgun (WGS) entry which is preliminary data.</text>
</comment>
<gene>
    <name evidence="4" type="ORF">DPMN_164526</name>
</gene>
<accession>A0A9D4EVD4</accession>
<dbReference type="SMART" id="SM00179">
    <property type="entry name" value="EGF_CA"/>
    <property type="match status" value="1"/>
</dbReference>